<organism evidence="1 2">
    <name type="scientific">Methanogenium organophilum</name>
    <dbReference type="NCBI Taxonomy" id="2199"/>
    <lineage>
        <taxon>Archaea</taxon>
        <taxon>Methanobacteriati</taxon>
        <taxon>Methanobacteriota</taxon>
        <taxon>Stenosarchaea group</taxon>
        <taxon>Methanomicrobia</taxon>
        <taxon>Methanomicrobiales</taxon>
        <taxon>Methanomicrobiaceae</taxon>
        <taxon>Methanogenium</taxon>
    </lineage>
</organism>
<dbReference type="KEGG" id="mou:OU421_11375"/>
<dbReference type="EMBL" id="CP113361">
    <property type="protein sequence ID" value="WAI01005.1"/>
    <property type="molecule type" value="Genomic_DNA"/>
</dbReference>
<dbReference type="RefSeq" id="WP_268186213.1">
    <property type="nucleotide sequence ID" value="NZ_CP113361.1"/>
</dbReference>
<evidence type="ECO:0000313" key="2">
    <source>
        <dbReference type="Proteomes" id="UP001163096"/>
    </source>
</evidence>
<proteinExistence type="predicted"/>
<protein>
    <submittedName>
        <fullName evidence="1">Uncharacterized protein</fullName>
    </submittedName>
</protein>
<name>A0A9X9S3V0_METOG</name>
<sequence length="177" mass="19717">MVLVGGILLLVVSANEKMLGADTQINSGAIFEITGFTHVLKTDVSPSDSTLESLSDEYGELNIPSSVERYDIVQFSEIDLNPDQINSLKVLLYGQEYDMHLERMNFEAIDDGIDSYSGSIDGLDDSVALFTFDKNLVQGSVQLRDEFLFISPIQNRENSLKTPMPLHIVYSSKDMKQ</sequence>
<dbReference type="GeneID" id="76835711"/>
<accession>A0A9X9S3V0</accession>
<keyword evidence="2" id="KW-1185">Reference proteome</keyword>
<reference evidence="1" key="1">
    <citation type="submission" date="2022-11" db="EMBL/GenBank/DDBJ databases">
        <title>Complete genome sequence of Methanogenium organophilum DSM 3596.</title>
        <authorList>
            <person name="Chen S.-C."/>
            <person name="Lai S.-J."/>
            <person name="You Y.-T."/>
        </authorList>
    </citation>
    <scope>NUCLEOTIDE SEQUENCE</scope>
    <source>
        <strain evidence="1">DSM 3596</strain>
    </source>
</reference>
<gene>
    <name evidence="1" type="ORF">OU421_11375</name>
</gene>
<dbReference type="Proteomes" id="UP001163096">
    <property type="component" value="Chromosome"/>
</dbReference>
<evidence type="ECO:0000313" key="1">
    <source>
        <dbReference type="EMBL" id="WAI01005.1"/>
    </source>
</evidence>
<dbReference type="AlphaFoldDB" id="A0A9X9S3V0"/>